<evidence type="ECO:0000313" key="2">
    <source>
        <dbReference type="EMBL" id="WFT76519.1"/>
    </source>
</evidence>
<sequence>MMERIEYFKARLEANISPMEYRRAKEENPEGYLLVDVRVGPEEIKKEKLEGAMVIPLTELQERMSELPKKKTIILYCWDTWCTLASKAAVLLLENDYDAKELYGGLAAWRTLDFPTLPLPEITSSSTERSLDCEC</sequence>
<protein>
    <submittedName>
        <fullName evidence="2">Rhodanese-like domain-containing protein</fullName>
    </submittedName>
</protein>
<name>A0ABY8J4J3_9BACI</name>
<dbReference type="Pfam" id="PF00581">
    <property type="entry name" value="Rhodanese"/>
    <property type="match status" value="1"/>
</dbReference>
<gene>
    <name evidence="2" type="ORF">P9989_09215</name>
</gene>
<dbReference type="PROSITE" id="PS50206">
    <property type="entry name" value="RHODANESE_3"/>
    <property type="match status" value="1"/>
</dbReference>
<dbReference type="InterPro" id="IPR036873">
    <property type="entry name" value="Rhodanese-like_dom_sf"/>
</dbReference>
<dbReference type="PANTHER" id="PTHR43031">
    <property type="entry name" value="FAD-DEPENDENT OXIDOREDUCTASE"/>
    <property type="match status" value="1"/>
</dbReference>
<dbReference type="EMBL" id="CP121671">
    <property type="protein sequence ID" value="WFT76519.1"/>
    <property type="molecule type" value="Genomic_DNA"/>
</dbReference>
<dbReference type="SUPFAM" id="SSF52821">
    <property type="entry name" value="Rhodanese/Cell cycle control phosphatase"/>
    <property type="match status" value="1"/>
</dbReference>
<dbReference type="SMART" id="SM00450">
    <property type="entry name" value="RHOD"/>
    <property type="match status" value="1"/>
</dbReference>
<keyword evidence="3" id="KW-1185">Reference proteome</keyword>
<evidence type="ECO:0000313" key="3">
    <source>
        <dbReference type="Proteomes" id="UP001221597"/>
    </source>
</evidence>
<dbReference type="InterPro" id="IPR050229">
    <property type="entry name" value="GlpE_sulfurtransferase"/>
</dbReference>
<reference evidence="2 3" key="1">
    <citation type="submission" date="2023-04" db="EMBL/GenBank/DDBJ databases">
        <title>Genome sequence of Halobacillus naozhouensis KACC 21980.</title>
        <authorList>
            <person name="Kim S."/>
            <person name="Heo J."/>
            <person name="Kwon S.-W."/>
        </authorList>
    </citation>
    <scope>NUCLEOTIDE SEQUENCE [LARGE SCALE GENOMIC DNA]</scope>
    <source>
        <strain evidence="2 3">KCTC 13234</strain>
    </source>
</reference>
<evidence type="ECO:0000259" key="1">
    <source>
        <dbReference type="PROSITE" id="PS50206"/>
    </source>
</evidence>
<organism evidence="2 3">
    <name type="scientific">Halobacillus naozhouensis</name>
    <dbReference type="NCBI Taxonomy" id="554880"/>
    <lineage>
        <taxon>Bacteria</taxon>
        <taxon>Bacillati</taxon>
        <taxon>Bacillota</taxon>
        <taxon>Bacilli</taxon>
        <taxon>Bacillales</taxon>
        <taxon>Bacillaceae</taxon>
        <taxon>Halobacillus</taxon>
    </lineage>
</organism>
<proteinExistence type="predicted"/>
<dbReference type="RefSeq" id="WP_283078470.1">
    <property type="nucleotide sequence ID" value="NZ_CP121671.1"/>
</dbReference>
<dbReference type="Proteomes" id="UP001221597">
    <property type="component" value="Chromosome"/>
</dbReference>
<feature type="domain" description="Rhodanese" evidence="1">
    <location>
        <begin position="28"/>
        <end position="118"/>
    </location>
</feature>
<accession>A0ABY8J4J3</accession>
<dbReference type="InterPro" id="IPR001763">
    <property type="entry name" value="Rhodanese-like_dom"/>
</dbReference>
<dbReference type="Gene3D" id="3.40.250.10">
    <property type="entry name" value="Rhodanese-like domain"/>
    <property type="match status" value="1"/>
</dbReference>
<dbReference type="PANTHER" id="PTHR43031:SF1">
    <property type="entry name" value="PYRIDINE NUCLEOTIDE-DISULPHIDE OXIDOREDUCTASE"/>
    <property type="match status" value="1"/>
</dbReference>